<feature type="domain" description="GP-PDE" evidence="1">
    <location>
        <begin position="13"/>
        <end position="251"/>
    </location>
</feature>
<organism evidence="2 3">
    <name type="scientific">Pseudohoeflea coraliihabitans</name>
    <dbReference type="NCBI Taxonomy" id="2860393"/>
    <lineage>
        <taxon>Bacteria</taxon>
        <taxon>Pseudomonadati</taxon>
        <taxon>Pseudomonadota</taxon>
        <taxon>Alphaproteobacteria</taxon>
        <taxon>Hyphomicrobiales</taxon>
        <taxon>Rhizobiaceae</taxon>
        <taxon>Pseudohoeflea</taxon>
    </lineage>
</organism>
<reference evidence="2" key="1">
    <citation type="submission" date="2021-07" db="EMBL/GenBank/DDBJ databases">
        <title>Pseudohoeflea marina sp. nov. a polyhydroxyalcanoate-producing bacterium.</title>
        <authorList>
            <person name="Zheng W."/>
            <person name="Yu S."/>
            <person name="Huang Y."/>
        </authorList>
    </citation>
    <scope>NUCLEOTIDE SEQUENCE</scope>
    <source>
        <strain evidence="2">DP4N28-3</strain>
    </source>
</reference>
<accession>A0ABS6WTW4</accession>
<dbReference type="Proteomes" id="UP001430804">
    <property type="component" value="Unassembled WGS sequence"/>
</dbReference>
<dbReference type="PROSITE" id="PS51704">
    <property type="entry name" value="GP_PDE"/>
    <property type="match status" value="1"/>
</dbReference>
<dbReference type="InterPro" id="IPR030395">
    <property type="entry name" value="GP_PDE_dom"/>
</dbReference>
<proteinExistence type="predicted"/>
<dbReference type="PANTHER" id="PTHR46211">
    <property type="entry name" value="GLYCEROPHOSPHORYL DIESTER PHOSPHODIESTERASE"/>
    <property type="match status" value="1"/>
</dbReference>
<dbReference type="RefSeq" id="WP_219202577.1">
    <property type="nucleotide sequence ID" value="NZ_JAHWQX010000003.1"/>
</dbReference>
<protein>
    <submittedName>
        <fullName evidence="2">Glycerophosphodiester phosphodiesterase</fullName>
    </submittedName>
</protein>
<sequence length="251" mass="27923">MARYAGDIGWLTQRPIAHRGYHDMNRDVWENTLTAFERAVAQDFAIECDLQFACDGVPVVFHDEDLERLCGLRGDVRLQTSAELGMRRIGGGRDSIPSLKTALERVAGRVPMILELKGRGARGEEISDDDGFAEAVLEVLEGYAGKVAVMSFNANILRDFIAADCPHPVGLTAEGTTPEQFYEHEDAMDMGLDFLAYRVEHLPNPFVEGVQRLGLPVLSWTVRTEEMRACSDAYAHQMTFEGFDPDQDPAE</sequence>
<dbReference type="Pfam" id="PF03009">
    <property type="entry name" value="GDPD"/>
    <property type="match status" value="1"/>
</dbReference>
<evidence type="ECO:0000313" key="3">
    <source>
        <dbReference type="Proteomes" id="UP001430804"/>
    </source>
</evidence>
<dbReference type="EMBL" id="JAHWQX010000003">
    <property type="protein sequence ID" value="MBW3098505.1"/>
    <property type="molecule type" value="Genomic_DNA"/>
</dbReference>
<name>A0ABS6WTW4_9HYPH</name>
<comment type="caution">
    <text evidence="2">The sequence shown here is derived from an EMBL/GenBank/DDBJ whole genome shotgun (WGS) entry which is preliminary data.</text>
</comment>
<evidence type="ECO:0000313" key="2">
    <source>
        <dbReference type="EMBL" id="MBW3098505.1"/>
    </source>
</evidence>
<gene>
    <name evidence="2" type="ORF">KY465_14570</name>
</gene>
<keyword evidence="3" id="KW-1185">Reference proteome</keyword>
<dbReference type="PANTHER" id="PTHR46211:SF1">
    <property type="entry name" value="GLYCEROPHOSPHODIESTER PHOSPHODIESTERASE, CYTOPLASMIC"/>
    <property type="match status" value="1"/>
</dbReference>
<evidence type="ECO:0000259" key="1">
    <source>
        <dbReference type="PROSITE" id="PS51704"/>
    </source>
</evidence>